<organism evidence="6 7">
    <name type="scientific">Virgibacillus byunsanensis</name>
    <dbReference type="NCBI Taxonomy" id="570945"/>
    <lineage>
        <taxon>Bacteria</taxon>
        <taxon>Bacillati</taxon>
        <taxon>Bacillota</taxon>
        <taxon>Bacilli</taxon>
        <taxon>Bacillales</taxon>
        <taxon>Bacillaceae</taxon>
        <taxon>Virgibacillus</taxon>
    </lineage>
</organism>
<proteinExistence type="predicted"/>
<comment type="caution">
    <text evidence="6">The sequence shown here is derived from an EMBL/GenBank/DDBJ whole genome shotgun (WGS) entry which is preliminary data.</text>
</comment>
<evidence type="ECO:0000256" key="2">
    <source>
        <dbReference type="ARBA" id="ARBA00022692"/>
    </source>
</evidence>
<keyword evidence="2 5" id="KW-0812">Transmembrane</keyword>
<gene>
    <name evidence="6" type="ORF">ACFQ3N_18070</name>
</gene>
<dbReference type="InterPro" id="IPR032808">
    <property type="entry name" value="DoxX"/>
</dbReference>
<evidence type="ECO:0000313" key="6">
    <source>
        <dbReference type="EMBL" id="MFD1040284.1"/>
    </source>
</evidence>
<feature type="transmembrane region" description="Helical" evidence="5">
    <location>
        <begin position="41"/>
        <end position="64"/>
    </location>
</feature>
<dbReference type="EMBL" id="JBHTKJ010000066">
    <property type="protein sequence ID" value="MFD1040284.1"/>
    <property type="molecule type" value="Genomic_DNA"/>
</dbReference>
<comment type="subcellular location">
    <subcellularLocation>
        <location evidence="1">Membrane</location>
        <topology evidence="1">Multi-pass membrane protein</topology>
    </subcellularLocation>
</comment>
<evidence type="ECO:0000256" key="1">
    <source>
        <dbReference type="ARBA" id="ARBA00004141"/>
    </source>
</evidence>
<protein>
    <submittedName>
        <fullName evidence="6">DoxX family protein</fullName>
    </submittedName>
</protein>
<accession>A0ABW3LTD0</accession>
<reference evidence="7" key="1">
    <citation type="journal article" date="2019" name="Int. J. Syst. Evol. Microbiol.">
        <title>The Global Catalogue of Microorganisms (GCM) 10K type strain sequencing project: providing services to taxonomists for standard genome sequencing and annotation.</title>
        <authorList>
            <consortium name="The Broad Institute Genomics Platform"/>
            <consortium name="The Broad Institute Genome Sequencing Center for Infectious Disease"/>
            <person name="Wu L."/>
            <person name="Ma J."/>
        </authorList>
    </citation>
    <scope>NUCLEOTIDE SEQUENCE [LARGE SCALE GENOMIC DNA]</scope>
    <source>
        <strain evidence="7">CCUG 56754</strain>
    </source>
</reference>
<evidence type="ECO:0000256" key="4">
    <source>
        <dbReference type="ARBA" id="ARBA00023136"/>
    </source>
</evidence>
<evidence type="ECO:0000313" key="7">
    <source>
        <dbReference type="Proteomes" id="UP001597040"/>
    </source>
</evidence>
<dbReference type="RefSeq" id="WP_390364217.1">
    <property type="nucleotide sequence ID" value="NZ_JBHTKJ010000066.1"/>
</dbReference>
<feature type="transmembrane region" description="Helical" evidence="5">
    <location>
        <begin position="71"/>
        <end position="90"/>
    </location>
</feature>
<dbReference type="Proteomes" id="UP001597040">
    <property type="component" value="Unassembled WGS sequence"/>
</dbReference>
<keyword evidence="7" id="KW-1185">Reference proteome</keyword>
<name>A0ABW3LTD0_9BACI</name>
<evidence type="ECO:0000256" key="5">
    <source>
        <dbReference type="SAM" id="Phobius"/>
    </source>
</evidence>
<sequence>MKIVMPMSKWICYAVGYVFITSGILKLVMSDFKSVFMSLNLPFPSTILFLVAITEIACGGLIAARIYTKQASAPLIFIMLSAIYLTKLPILLQQGFLSFAFEARLDIVMLILLLLIWQHIKGGKFY</sequence>
<feature type="transmembrane region" description="Helical" evidence="5">
    <location>
        <begin position="12"/>
        <end position="29"/>
    </location>
</feature>
<dbReference type="Pfam" id="PF07681">
    <property type="entry name" value="DoxX"/>
    <property type="match status" value="1"/>
</dbReference>
<keyword evidence="4 5" id="KW-0472">Membrane</keyword>
<keyword evidence="3 5" id="KW-1133">Transmembrane helix</keyword>
<evidence type="ECO:0000256" key="3">
    <source>
        <dbReference type="ARBA" id="ARBA00022989"/>
    </source>
</evidence>
<feature type="transmembrane region" description="Helical" evidence="5">
    <location>
        <begin position="96"/>
        <end position="117"/>
    </location>
</feature>